<evidence type="ECO:0000256" key="4">
    <source>
        <dbReference type="ARBA" id="ARBA00022723"/>
    </source>
</evidence>
<dbReference type="Gene3D" id="3.20.20.140">
    <property type="entry name" value="Metal-dependent hydrolases"/>
    <property type="match status" value="1"/>
</dbReference>
<dbReference type="PANTHER" id="PTHR11271">
    <property type="entry name" value="GUANINE DEAMINASE"/>
    <property type="match status" value="1"/>
</dbReference>
<evidence type="ECO:0000313" key="12">
    <source>
        <dbReference type="Proteomes" id="UP000048926"/>
    </source>
</evidence>
<evidence type="ECO:0000256" key="2">
    <source>
        <dbReference type="ARBA" id="ARBA00006745"/>
    </source>
</evidence>
<dbReference type="Gene3D" id="2.30.40.10">
    <property type="entry name" value="Urease, subunit C, domain 1"/>
    <property type="match status" value="1"/>
</dbReference>
<dbReference type="SUPFAM" id="SSF51338">
    <property type="entry name" value="Composite domain of metallo-dependent hydrolases"/>
    <property type="match status" value="2"/>
</dbReference>
<dbReference type="Proteomes" id="UP000048926">
    <property type="component" value="Unassembled WGS sequence"/>
</dbReference>
<evidence type="ECO:0000256" key="5">
    <source>
        <dbReference type="ARBA" id="ARBA00022801"/>
    </source>
</evidence>
<dbReference type="InterPro" id="IPR006680">
    <property type="entry name" value="Amidohydro-rel"/>
</dbReference>
<evidence type="ECO:0000256" key="8">
    <source>
        <dbReference type="RuleBase" id="RU366009"/>
    </source>
</evidence>
<dbReference type="NCBIfam" id="TIGR02967">
    <property type="entry name" value="guan_deamin"/>
    <property type="match status" value="1"/>
</dbReference>
<dbReference type="InterPro" id="IPR051607">
    <property type="entry name" value="Metallo-dep_hydrolases"/>
</dbReference>
<comment type="similarity">
    <text evidence="2 8">Belongs to the metallo-dependent hydrolases superfamily. ATZ/TRZ family.</text>
</comment>
<sequence length="459" mass="50663">MPSDRLLLRGRLLTFSAEPQSPDDTSAFDYIEDGALLIENGLILRRGSYCDVVAGAGDAEIVDHRPKLLMAGFIDTHIHFPQVQIVASWGAQLLDWLNTYTFPEETRFADEGHAAAMACRFFDLLTDHGTTTAVAYCSVHKASAEAYFEEAEQRNMRMIGGKVLMDRNAPDGLRDTPQSGYDDTKDLIAKWHGRGRASYAITPRFAITSTPEQMEMAGALVAEHPDCFVQTHLSENKNEIAYTLELYPEARDYLDVNQRYGLLSDKMLLGHSIHLEQREIDALAETGARPVFCPTSNLFLGSGLFDDAGLRSKGIVNAIATDIGAGTSYSMLQTLNEGYKILQLQDQKLHPFRAFHWITRGNAVALGLEDRIGTLDEGTEADIVVLDSRATEAMALRMERASTLAEELFVLQMLGDDRAIDEVYVAGKPQKGKAPAVPQPAPARTRKTPAARERDLVLS</sequence>
<dbReference type="GO" id="GO:0006147">
    <property type="term" value="P:guanine catabolic process"/>
    <property type="evidence" value="ECO:0007669"/>
    <property type="project" value="UniProtKB-UniRule"/>
</dbReference>
<name>A0A0M6Y1Z6_9HYPH</name>
<dbReference type="EC" id="3.5.4.3" evidence="3 7"/>
<dbReference type="SUPFAM" id="SSF51556">
    <property type="entry name" value="Metallo-dependent hydrolases"/>
    <property type="match status" value="1"/>
</dbReference>
<dbReference type="AlphaFoldDB" id="A0A0M6Y1Z6"/>
<dbReference type="UniPathway" id="UPA00603">
    <property type="reaction ID" value="UER00660"/>
</dbReference>
<comment type="function">
    <text evidence="8">Catalyzes the hydrolytic deamination of guanine, producing xanthine and ammonia.</text>
</comment>
<dbReference type="GO" id="GO:0008892">
    <property type="term" value="F:guanine deaminase activity"/>
    <property type="evidence" value="ECO:0007669"/>
    <property type="project" value="UniProtKB-UniRule"/>
</dbReference>
<feature type="region of interest" description="Disordered" evidence="9">
    <location>
        <begin position="429"/>
        <end position="459"/>
    </location>
</feature>
<evidence type="ECO:0000256" key="6">
    <source>
        <dbReference type="ARBA" id="ARBA00022833"/>
    </source>
</evidence>
<proteinExistence type="inferred from homology"/>
<reference evidence="12" key="1">
    <citation type="submission" date="2015-07" db="EMBL/GenBank/DDBJ databases">
        <authorList>
            <person name="Rodrigo-Torres Lidia"/>
            <person name="Arahal R.David."/>
        </authorList>
    </citation>
    <scope>NUCLEOTIDE SEQUENCE [LARGE SCALE GENOMIC DNA]</scope>
    <source>
        <strain evidence="12">CECT 4801</strain>
    </source>
</reference>
<dbReference type="Pfam" id="PF01979">
    <property type="entry name" value="Amidohydro_1"/>
    <property type="match status" value="1"/>
</dbReference>
<comment type="pathway">
    <text evidence="1 8">Purine metabolism; guanine degradation; xanthine from guanine: step 1/1.</text>
</comment>
<comment type="cofactor">
    <cofactor evidence="8">
        <name>Zn(2+)</name>
        <dbReference type="ChEBI" id="CHEBI:29105"/>
    </cofactor>
    <text evidence="8">Binds 1 zinc ion per subunit.</text>
</comment>
<organism evidence="11 12">
    <name type="scientific">Roseibium aggregatum</name>
    <dbReference type="NCBI Taxonomy" id="187304"/>
    <lineage>
        <taxon>Bacteria</taxon>
        <taxon>Pseudomonadati</taxon>
        <taxon>Pseudomonadota</taxon>
        <taxon>Alphaproteobacteria</taxon>
        <taxon>Hyphomicrobiales</taxon>
        <taxon>Stappiaceae</taxon>
        <taxon>Roseibium</taxon>
    </lineage>
</organism>
<keyword evidence="5 8" id="KW-0378">Hydrolase</keyword>
<dbReference type="InterPro" id="IPR014311">
    <property type="entry name" value="Guanine_deaminase"/>
</dbReference>
<evidence type="ECO:0000256" key="1">
    <source>
        <dbReference type="ARBA" id="ARBA00004984"/>
    </source>
</evidence>
<gene>
    <name evidence="11" type="primary">guaD_2</name>
    <name evidence="11" type="ORF">LAL4801_02557</name>
</gene>
<dbReference type="EMBL" id="CXST01000002">
    <property type="protein sequence ID" value="CTQ44115.1"/>
    <property type="molecule type" value="Genomic_DNA"/>
</dbReference>
<evidence type="ECO:0000259" key="10">
    <source>
        <dbReference type="Pfam" id="PF01979"/>
    </source>
</evidence>
<keyword evidence="4 8" id="KW-0479">Metal-binding</keyword>
<dbReference type="STRING" id="187304.B0E33_11235"/>
<keyword evidence="6 8" id="KW-0862">Zinc</keyword>
<dbReference type="GO" id="GO:0008270">
    <property type="term" value="F:zinc ion binding"/>
    <property type="evidence" value="ECO:0007669"/>
    <property type="project" value="UniProtKB-UniRule"/>
</dbReference>
<dbReference type="InterPro" id="IPR032466">
    <property type="entry name" value="Metal_Hydrolase"/>
</dbReference>
<keyword evidence="12" id="KW-1185">Reference proteome</keyword>
<dbReference type="PANTHER" id="PTHR11271:SF6">
    <property type="entry name" value="GUANINE DEAMINASE"/>
    <property type="match status" value="1"/>
</dbReference>
<evidence type="ECO:0000256" key="7">
    <source>
        <dbReference type="NCBIfam" id="TIGR02967"/>
    </source>
</evidence>
<accession>A0A0M6Y1Z6</accession>
<dbReference type="InterPro" id="IPR011059">
    <property type="entry name" value="Metal-dep_hydrolase_composite"/>
</dbReference>
<evidence type="ECO:0000256" key="9">
    <source>
        <dbReference type="SAM" id="MobiDB-lite"/>
    </source>
</evidence>
<dbReference type="NCBIfam" id="NF006679">
    <property type="entry name" value="PRK09228.1"/>
    <property type="match status" value="1"/>
</dbReference>
<dbReference type="GO" id="GO:0005829">
    <property type="term" value="C:cytosol"/>
    <property type="evidence" value="ECO:0007669"/>
    <property type="project" value="TreeGrafter"/>
</dbReference>
<protein>
    <recommendedName>
        <fullName evidence="3 7">Guanine deaminase</fullName>
        <shortName evidence="8">Guanase</shortName>
        <ecNumber evidence="3 7">3.5.4.3</ecNumber>
    </recommendedName>
    <alternativeName>
        <fullName evidence="8">Guanine aminohydrolase</fullName>
    </alternativeName>
</protein>
<dbReference type="OrthoDB" id="9787621at2"/>
<feature type="compositionally biased region" description="Basic and acidic residues" evidence="9">
    <location>
        <begin position="450"/>
        <end position="459"/>
    </location>
</feature>
<dbReference type="RefSeq" id="WP_055656855.1">
    <property type="nucleotide sequence ID" value="NZ_CXST01000002.1"/>
</dbReference>
<evidence type="ECO:0000313" key="11">
    <source>
        <dbReference type="EMBL" id="CTQ44115.1"/>
    </source>
</evidence>
<evidence type="ECO:0000256" key="3">
    <source>
        <dbReference type="ARBA" id="ARBA00012781"/>
    </source>
</evidence>
<comment type="catalytic activity">
    <reaction evidence="8">
        <text>guanine + H2O + H(+) = xanthine + NH4(+)</text>
        <dbReference type="Rhea" id="RHEA:14665"/>
        <dbReference type="ChEBI" id="CHEBI:15377"/>
        <dbReference type="ChEBI" id="CHEBI:15378"/>
        <dbReference type="ChEBI" id="CHEBI:16235"/>
        <dbReference type="ChEBI" id="CHEBI:17712"/>
        <dbReference type="ChEBI" id="CHEBI:28938"/>
        <dbReference type="EC" id="3.5.4.3"/>
    </reaction>
</comment>
<feature type="domain" description="Amidohydrolase-related" evidence="10">
    <location>
        <begin position="69"/>
        <end position="428"/>
    </location>
</feature>